<evidence type="ECO:0008006" key="11">
    <source>
        <dbReference type="Google" id="ProtNLM"/>
    </source>
</evidence>
<dbReference type="GO" id="GO:0015483">
    <property type="term" value="F:long-chain fatty acid transporting porin activity"/>
    <property type="evidence" value="ECO:0007669"/>
    <property type="project" value="TreeGrafter"/>
</dbReference>
<organism evidence="9 10">
    <name type="scientific">Solirubrum puertoriconensis</name>
    <dbReference type="NCBI Taxonomy" id="1751427"/>
    <lineage>
        <taxon>Bacteria</taxon>
        <taxon>Pseudomonadati</taxon>
        <taxon>Bacteroidota</taxon>
        <taxon>Cytophagia</taxon>
        <taxon>Cytophagales</taxon>
    </lineage>
</organism>
<comment type="subcellular location">
    <subcellularLocation>
        <location evidence="1">Cell outer membrane</location>
        <topology evidence="1">Multi-pass membrane protein</topology>
    </subcellularLocation>
</comment>
<gene>
    <name evidence="9" type="ORF">ASU33_01575</name>
</gene>
<dbReference type="EMBL" id="LNAL01000008">
    <property type="protein sequence ID" value="KUG06083.1"/>
    <property type="molecule type" value="Genomic_DNA"/>
</dbReference>
<evidence type="ECO:0000256" key="3">
    <source>
        <dbReference type="ARBA" id="ARBA00022452"/>
    </source>
</evidence>
<keyword evidence="4" id="KW-0812">Transmembrane</keyword>
<dbReference type="GO" id="GO:0009279">
    <property type="term" value="C:cell outer membrane"/>
    <property type="evidence" value="ECO:0007669"/>
    <property type="project" value="UniProtKB-SubCell"/>
</dbReference>
<evidence type="ECO:0000256" key="4">
    <source>
        <dbReference type="ARBA" id="ARBA00022692"/>
    </source>
</evidence>
<evidence type="ECO:0000313" key="9">
    <source>
        <dbReference type="EMBL" id="KUG06083.1"/>
    </source>
</evidence>
<dbReference type="RefSeq" id="WP_059071778.1">
    <property type="nucleotide sequence ID" value="NZ_LNAL01000008.1"/>
</dbReference>
<evidence type="ECO:0000256" key="2">
    <source>
        <dbReference type="ARBA" id="ARBA00008163"/>
    </source>
</evidence>
<dbReference type="AlphaFoldDB" id="A0A9X0L327"/>
<reference evidence="9 10" key="1">
    <citation type="submission" date="2015-11" db="EMBL/GenBank/DDBJ databases">
        <title>Solirubrum puertoriconensis gen. nov. an environmental bacteria isolated in Puerto Rico.</title>
        <authorList>
            <person name="Cuebas-Irizarry M.F."/>
            <person name="Montalvo-Rodriguez R."/>
        </authorList>
    </citation>
    <scope>NUCLEOTIDE SEQUENCE [LARGE SCALE GENOMIC DNA]</scope>
    <source>
        <strain evidence="9 10">MC1A</strain>
    </source>
</reference>
<keyword evidence="10" id="KW-1185">Reference proteome</keyword>
<dbReference type="Gene3D" id="2.40.160.60">
    <property type="entry name" value="Outer membrane protein transport protein (OMPP1/FadL/TodX)"/>
    <property type="match status" value="1"/>
</dbReference>
<dbReference type="OrthoDB" id="9765571at2"/>
<evidence type="ECO:0000256" key="5">
    <source>
        <dbReference type="ARBA" id="ARBA00022729"/>
    </source>
</evidence>
<evidence type="ECO:0000256" key="8">
    <source>
        <dbReference type="SAM" id="SignalP"/>
    </source>
</evidence>
<feature type="chain" id="PRO_5040823509" description="Aromatic hydrocarbon degradation protein" evidence="8">
    <location>
        <begin position="20"/>
        <end position="521"/>
    </location>
</feature>
<dbReference type="PANTHER" id="PTHR35093:SF8">
    <property type="entry name" value="OUTER MEMBRANE PROTEIN NMB0088-RELATED"/>
    <property type="match status" value="1"/>
</dbReference>
<dbReference type="InterPro" id="IPR005017">
    <property type="entry name" value="OMPP1/FadL/TodX"/>
</dbReference>
<keyword evidence="5 8" id="KW-0732">Signal</keyword>
<comment type="similarity">
    <text evidence="2">Belongs to the OmpP1/FadL family.</text>
</comment>
<proteinExistence type="inferred from homology"/>
<sequence>MKQYFVGLALLGLASPLFAQSEADALRYSRLQFGGTARTQAIGGANVALGADLNSLSSNPAGLGLYQRSEFTFSPGLGIGNSNAQVTNVQGSQVLPDGRNSVHLANAGLAFVNRRPDSDNNAWRGGTLAFGFTRVNDFNASFNYRSNIADDRSLFQRFREPRAGAGQTLADVYDDVDQQFADNQYATLDGLAYGAYLVNYDRMPNGNYVVNTPSALRRTVVRQEETVLNTGSQTQFDVGYGGSYRDKLYIGGGLGIVTTRFNSTRELRETDEAGTSRSFGTLLLRDEVETRGSGFNVRLGVIYRPLDWLRLGASAQSPTAFQLDDTYETSLDVTFKEPLRVDGQNIGSASVSTDPDIGRYSYRLTTPWRLNTGAAAVIGKYGFISADVELLDYSRARLRGDSNLEFGSNYNFSAENDAIGRQYRNAVNVRVGGEARLDAFRLRLGYANYGDPYRSSDFDRTQQFFTGGVGLRQKNLSLDLAAVYGLNDRYYSPYTLADGSQPVVKVEGNRLNTTLTLGLQF</sequence>
<dbReference type="SUPFAM" id="SSF56935">
    <property type="entry name" value="Porins"/>
    <property type="match status" value="1"/>
</dbReference>
<keyword evidence="7" id="KW-0998">Cell outer membrane</keyword>
<keyword evidence="3" id="KW-1134">Transmembrane beta strand</keyword>
<protein>
    <recommendedName>
        <fullName evidence="11">Aromatic hydrocarbon degradation protein</fullName>
    </recommendedName>
</protein>
<comment type="caution">
    <text evidence="9">The sequence shown here is derived from an EMBL/GenBank/DDBJ whole genome shotgun (WGS) entry which is preliminary data.</text>
</comment>
<evidence type="ECO:0000313" key="10">
    <source>
        <dbReference type="Proteomes" id="UP000054223"/>
    </source>
</evidence>
<dbReference type="Proteomes" id="UP000054223">
    <property type="component" value="Unassembled WGS sequence"/>
</dbReference>
<dbReference type="PANTHER" id="PTHR35093">
    <property type="entry name" value="OUTER MEMBRANE PROTEIN NMB0088-RELATED"/>
    <property type="match status" value="1"/>
</dbReference>
<evidence type="ECO:0000256" key="6">
    <source>
        <dbReference type="ARBA" id="ARBA00023136"/>
    </source>
</evidence>
<evidence type="ECO:0000256" key="7">
    <source>
        <dbReference type="ARBA" id="ARBA00023237"/>
    </source>
</evidence>
<keyword evidence="6" id="KW-0472">Membrane</keyword>
<accession>A0A9X0L327</accession>
<evidence type="ECO:0000256" key="1">
    <source>
        <dbReference type="ARBA" id="ARBA00004571"/>
    </source>
</evidence>
<feature type="signal peptide" evidence="8">
    <location>
        <begin position="1"/>
        <end position="19"/>
    </location>
</feature>
<name>A0A9X0L327_SOLP1</name>